<comment type="caution">
    <text evidence="5">The sequence shown here is derived from an EMBL/GenBank/DDBJ whole genome shotgun (WGS) entry which is preliminary data.</text>
</comment>
<proteinExistence type="inferred from homology"/>
<evidence type="ECO:0000256" key="1">
    <source>
        <dbReference type="ARBA" id="ARBA00008857"/>
    </source>
</evidence>
<dbReference type="InterPro" id="IPR011010">
    <property type="entry name" value="DNA_brk_join_enz"/>
</dbReference>
<dbReference type="PANTHER" id="PTHR30349:SF64">
    <property type="entry name" value="PROPHAGE INTEGRASE INTD-RELATED"/>
    <property type="match status" value="1"/>
</dbReference>
<organism evidence="5 6">
    <name type="scientific">Mycolicibacterium murale</name>
    <dbReference type="NCBI Taxonomy" id="182220"/>
    <lineage>
        <taxon>Bacteria</taxon>
        <taxon>Bacillati</taxon>
        <taxon>Actinomycetota</taxon>
        <taxon>Actinomycetes</taxon>
        <taxon>Mycobacteriales</taxon>
        <taxon>Mycobacteriaceae</taxon>
        <taxon>Mycolicibacterium</taxon>
    </lineage>
</organism>
<evidence type="ECO:0000256" key="3">
    <source>
        <dbReference type="ARBA" id="ARBA00023172"/>
    </source>
</evidence>
<evidence type="ECO:0000313" key="6">
    <source>
        <dbReference type="Proteomes" id="UP000465241"/>
    </source>
</evidence>
<dbReference type="GO" id="GO:0006310">
    <property type="term" value="P:DNA recombination"/>
    <property type="evidence" value="ECO:0007669"/>
    <property type="project" value="UniProtKB-KW"/>
</dbReference>
<dbReference type="Proteomes" id="UP000465241">
    <property type="component" value="Unassembled WGS sequence"/>
</dbReference>
<dbReference type="InterPro" id="IPR010998">
    <property type="entry name" value="Integrase_recombinase_N"/>
</dbReference>
<evidence type="ECO:0000256" key="2">
    <source>
        <dbReference type="ARBA" id="ARBA00023125"/>
    </source>
</evidence>
<dbReference type="InterPro" id="IPR013762">
    <property type="entry name" value="Integrase-like_cat_sf"/>
</dbReference>
<reference evidence="5 6" key="1">
    <citation type="journal article" date="2019" name="Emerg. Microbes Infect.">
        <title>Comprehensive subspecies identification of 175 nontuberculous mycobacteria species based on 7547 genomic profiles.</title>
        <authorList>
            <person name="Matsumoto Y."/>
            <person name="Kinjo T."/>
            <person name="Motooka D."/>
            <person name="Nabeya D."/>
            <person name="Jung N."/>
            <person name="Uechi K."/>
            <person name="Horii T."/>
            <person name="Iida T."/>
            <person name="Fujita J."/>
            <person name="Nakamura S."/>
        </authorList>
    </citation>
    <scope>NUCLEOTIDE SEQUENCE [LARGE SCALE GENOMIC DNA]</scope>
    <source>
        <strain evidence="5 6">JCM 13392</strain>
    </source>
</reference>
<keyword evidence="2" id="KW-0238">DNA-binding</keyword>
<dbReference type="Gene3D" id="1.10.150.130">
    <property type="match status" value="1"/>
</dbReference>
<evidence type="ECO:0000259" key="4">
    <source>
        <dbReference type="PROSITE" id="PS51898"/>
    </source>
</evidence>
<keyword evidence="6" id="KW-1185">Reference proteome</keyword>
<evidence type="ECO:0000313" key="5">
    <source>
        <dbReference type="EMBL" id="GFG58243.1"/>
    </source>
</evidence>
<dbReference type="GO" id="GO:0015074">
    <property type="term" value="P:DNA integration"/>
    <property type="evidence" value="ECO:0007669"/>
    <property type="project" value="InterPro"/>
</dbReference>
<feature type="domain" description="Tyr recombinase" evidence="4">
    <location>
        <begin position="189"/>
        <end position="437"/>
    </location>
</feature>
<name>A0A7I9WKR2_9MYCO</name>
<dbReference type="Gene3D" id="1.10.443.10">
    <property type="entry name" value="Intergrase catalytic core"/>
    <property type="match status" value="1"/>
</dbReference>
<dbReference type="CDD" id="cd01189">
    <property type="entry name" value="INT_ICEBs1_C_like"/>
    <property type="match status" value="1"/>
</dbReference>
<comment type="similarity">
    <text evidence="1">Belongs to the 'phage' integrase family.</text>
</comment>
<dbReference type="Pfam" id="PF00589">
    <property type="entry name" value="Phage_integrase"/>
    <property type="match status" value="1"/>
</dbReference>
<sequence length="456" mass="49829">MANIQKRTRADGQAVYVVRWRNPDGGHHSLGGFRTKKAAESFAGTEIEPRLRRGVAFDPNRGKVLFRDAAAQWLNSRHDLKESTRAAYAEALAPTAGATAKRHGMHKDLRIDAVFGSWPLEKISRSYISEWVSRMNAAGKKPSTIRNAYFLVKQILGQAVQDGRLDANPADYVKLPTAHNTGTSTALDDPNLFLSAGQVSALVSATPWPYAVMVHVAAWSGLRSGELEGLQVGDIDVAAPNRPGSLRVERTVARVGKELKYLTPKTRGSRRTVPLTPQTTTLLREYLSQHPRRDEPTAPLFPAVQLTKQKPTGVRAEVPAKSAKERAERQLSALAALSVDDAEARLVLDWTQPLRHSTFSKAVFSPSVRRANRLYPAVSLPTTTHPHTLRHTYASLCVAAGLPMFEISRFMGHAKPSTTETVYAHLLRDDHSSAMAALGSMEAAPAQAANVIPLRG</sequence>
<dbReference type="AlphaFoldDB" id="A0A7I9WKR2"/>
<dbReference type="SUPFAM" id="SSF56349">
    <property type="entry name" value="DNA breaking-rejoining enzymes"/>
    <property type="match status" value="1"/>
</dbReference>
<keyword evidence="3" id="KW-0233">DNA recombination</keyword>
<dbReference type="EMBL" id="BLKT01000003">
    <property type="protein sequence ID" value="GFG58243.1"/>
    <property type="molecule type" value="Genomic_DNA"/>
</dbReference>
<protein>
    <recommendedName>
        <fullName evidence="4">Tyr recombinase domain-containing protein</fullName>
    </recommendedName>
</protein>
<dbReference type="InterPro" id="IPR050090">
    <property type="entry name" value="Tyrosine_recombinase_XerCD"/>
</dbReference>
<dbReference type="GO" id="GO:0003677">
    <property type="term" value="F:DNA binding"/>
    <property type="evidence" value="ECO:0007669"/>
    <property type="project" value="UniProtKB-KW"/>
</dbReference>
<gene>
    <name evidence="5" type="ORF">MMUR_23790</name>
</gene>
<dbReference type="PANTHER" id="PTHR30349">
    <property type="entry name" value="PHAGE INTEGRASE-RELATED"/>
    <property type="match status" value="1"/>
</dbReference>
<dbReference type="PROSITE" id="PS51898">
    <property type="entry name" value="TYR_RECOMBINASE"/>
    <property type="match status" value="1"/>
</dbReference>
<accession>A0A7I9WKR2</accession>
<dbReference type="RefSeq" id="WP_193489149.1">
    <property type="nucleotide sequence ID" value="NZ_BAAAMC010000052.1"/>
</dbReference>
<dbReference type="InterPro" id="IPR002104">
    <property type="entry name" value="Integrase_catalytic"/>
</dbReference>